<evidence type="ECO:0000313" key="2">
    <source>
        <dbReference type="EMBL" id="ARN77067.1"/>
    </source>
</evidence>
<sequence length="299" mass="33702">MKFRSAKYGAIDIGSNAIRLLIATVNILGDEQPLFKKTSLVRVPIRLGQDVFTKGKIGKRNLKRMIDSMQSYKLLMNVHGVESYRAYATSAMREADNGHEIAAEILEKTGINIEIIEGTHEAAIIAMTDLHAFIDKNKVYLYVDVGGGSTEFTLFAYGKEVASKSFKIGTVRLLNDMVGRELWEEAEDWIKDITTFYDGIDLIGSGGNINNIFKASGKRYGKPLSYFYLSSYYQELQTYSYEERIYKLGQNQDRADVIIPACRIYLNAMKWSKAKNIYVPKIGLSDGIIKSIYNAEMGE</sequence>
<gene>
    <name evidence="2" type="ORF">BST97_03090</name>
</gene>
<dbReference type="SUPFAM" id="SSF53067">
    <property type="entry name" value="Actin-like ATPase domain"/>
    <property type="match status" value="2"/>
</dbReference>
<dbReference type="Proteomes" id="UP000193431">
    <property type="component" value="Chromosome"/>
</dbReference>
<dbReference type="RefSeq" id="WP_085765866.1">
    <property type="nucleotide sequence ID" value="NZ_CP019344.1"/>
</dbReference>
<accession>A0A1W6MHL8</accession>
<dbReference type="InterPro" id="IPR050273">
    <property type="entry name" value="GppA/Ppx_hydrolase"/>
</dbReference>
<dbReference type="OrthoDB" id="9814545at2"/>
<evidence type="ECO:0000313" key="3">
    <source>
        <dbReference type="Proteomes" id="UP000193431"/>
    </source>
</evidence>
<dbReference type="InterPro" id="IPR003695">
    <property type="entry name" value="Ppx_GppA_N"/>
</dbReference>
<dbReference type="CDD" id="cd24006">
    <property type="entry name" value="ASKHA_NBD_PPX_GppA"/>
    <property type="match status" value="1"/>
</dbReference>
<dbReference type="AlphaFoldDB" id="A0A1W6MHL8"/>
<dbReference type="InterPro" id="IPR043129">
    <property type="entry name" value="ATPase_NBD"/>
</dbReference>
<keyword evidence="3" id="KW-1185">Reference proteome</keyword>
<organism evidence="2 3">
    <name type="scientific">Nonlabens spongiae</name>
    <dbReference type="NCBI Taxonomy" id="331648"/>
    <lineage>
        <taxon>Bacteria</taxon>
        <taxon>Pseudomonadati</taxon>
        <taxon>Bacteroidota</taxon>
        <taxon>Flavobacteriia</taxon>
        <taxon>Flavobacteriales</taxon>
        <taxon>Flavobacteriaceae</taxon>
        <taxon>Nonlabens</taxon>
    </lineage>
</organism>
<dbReference type="Gene3D" id="3.30.420.150">
    <property type="entry name" value="Exopolyphosphatase. Domain 2"/>
    <property type="match status" value="1"/>
</dbReference>
<dbReference type="Gene3D" id="3.30.420.40">
    <property type="match status" value="1"/>
</dbReference>
<dbReference type="EMBL" id="CP019344">
    <property type="protein sequence ID" value="ARN77067.1"/>
    <property type="molecule type" value="Genomic_DNA"/>
</dbReference>
<dbReference type="PANTHER" id="PTHR30005:SF0">
    <property type="entry name" value="RETROGRADE REGULATION PROTEIN 2"/>
    <property type="match status" value="1"/>
</dbReference>
<dbReference type="Pfam" id="PF02541">
    <property type="entry name" value="Ppx-GppA"/>
    <property type="match status" value="1"/>
</dbReference>
<evidence type="ECO:0000259" key="1">
    <source>
        <dbReference type="Pfam" id="PF02541"/>
    </source>
</evidence>
<name>A0A1W6MHL8_9FLAO</name>
<dbReference type="GO" id="GO:0016462">
    <property type="term" value="F:pyrophosphatase activity"/>
    <property type="evidence" value="ECO:0007669"/>
    <property type="project" value="TreeGrafter"/>
</dbReference>
<dbReference type="PANTHER" id="PTHR30005">
    <property type="entry name" value="EXOPOLYPHOSPHATASE"/>
    <property type="match status" value="1"/>
</dbReference>
<proteinExistence type="predicted"/>
<dbReference type="STRING" id="331648.BST97_03090"/>
<reference evidence="2 3" key="1">
    <citation type="submission" date="2016-11" db="EMBL/GenBank/DDBJ databases">
        <title>Trade-off between light-utilization and light-protection in marine flavobacteria.</title>
        <authorList>
            <person name="Kumagai Y."/>
        </authorList>
    </citation>
    <scope>NUCLEOTIDE SEQUENCE [LARGE SCALE GENOMIC DNA]</scope>
    <source>
        <strain evidence="2 3">JCM 13191</strain>
    </source>
</reference>
<protein>
    <submittedName>
        <fullName evidence="2">Exopolyphosphatase</fullName>
    </submittedName>
</protein>
<feature type="domain" description="Ppx/GppA phosphatase N-terminal" evidence="1">
    <location>
        <begin position="44"/>
        <end position="292"/>
    </location>
</feature>